<dbReference type="EMBL" id="CP011266">
    <property type="protein sequence ID" value="ALT69347.1"/>
    <property type="molecule type" value="Genomic_DNA"/>
</dbReference>
<dbReference type="GeneID" id="26736520"/>
<accession>A0A0U2TU44</accession>
<keyword evidence="2" id="KW-1185">Reference proteome</keyword>
<dbReference type="OrthoDB" id="76194at2157"/>
<proteinExistence type="predicted"/>
<protein>
    <submittedName>
        <fullName evidence="1">Uncharacterized protein</fullName>
    </submittedName>
</protein>
<dbReference type="Proteomes" id="UP000067738">
    <property type="component" value="Chromosome"/>
</dbReference>
<dbReference type="KEGG" id="mmil:sm9_1579"/>
<name>A0A0U2TU44_9EURY</name>
<dbReference type="AlphaFoldDB" id="A0A0U2TU44"/>
<dbReference type="RefSeq" id="WP_058740333.1">
    <property type="nucleotide sequence ID" value="NZ_CP011266.1"/>
</dbReference>
<dbReference type="PATRIC" id="fig|230361.4.peg.1636"/>
<evidence type="ECO:0000313" key="1">
    <source>
        <dbReference type="EMBL" id="ALT69347.1"/>
    </source>
</evidence>
<organism evidence="1 2">
    <name type="scientific">Methanobrevibacter millerae</name>
    <dbReference type="NCBI Taxonomy" id="230361"/>
    <lineage>
        <taxon>Archaea</taxon>
        <taxon>Methanobacteriati</taxon>
        <taxon>Methanobacteriota</taxon>
        <taxon>Methanomada group</taxon>
        <taxon>Methanobacteria</taxon>
        <taxon>Methanobacteriales</taxon>
        <taxon>Methanobacteriaceae</taxon>
        <taxon>Methanobrevibacter</taxon>
    </lineage>
</organism>
<reference evidence="1 2" key="1">
    <citation type="submission" date="2015-04" db="EMBL/GenBank/DDBJ databases">
        <title>The complete genome sequence of the rumen methanogen Methanobrevibacter millerae SM9.</title>
        <authorList>
            <person name="Leahy S.C."/>
            <person name="Kelly W.J."/>
            <person name="Pacheco D.M."/>
            <person name="Li D."/>
            <person name="Altermann E."/>
            <person name="Attwood G.T."/>
        </authorList>
    </citation>
    <scope>NUCLEOTIDE SEQUENCE [LARGE SCALE GENOMIC DNA]</scope>
    <source>
        <strain evidence="1 2">SM9</strain>
    </source>
</reference>
<sequence length="213" mass="24972">MIKRVQVLWYLNKDDLENYCLDFKPYQSHKLDGYEIYDVDEDLIYDLCDRDPDRLEPVGYFKNKKEIENYLKEHITNNEYDLEIGSPELNSKISDAIKTIDFSEEGYYISVGDGEIGDIQNIITHWYDSLKKEYNSSSKDNVWVLMVTGYDPYELSLTGRTLAHILSDILNINEASLDSLIPNKGKITIDEWNEILDKMYKKNKLYLGLNRVI</sequence>
<evidence type="ECO:0000313" key="2">
    <source>
        <dbReference type="Proteomes" id="UP000067738"/>
    </source>
</evidence>
<gene>
    <name evidence="1" type="ORF">sm9_1579</name>
</gene>